<dbReference type="GeneID" id="69117091"/>
<dbReference type="Proteomes" id="UP001595660">
    <property type="component" value="Unassembled WGS sequence"/>
</dbReference>
<name>A0ABD5NCG8_9EURY</name>
<feature type="transmembrane region" description="Helical" evidence="1">
    <location>
        <begin position="138"/>
        <end position="155"/>
    </location>
</feature>
<evidence type="ECO:0000256" key="1">
    <source>
        <dbReference type="SAM" id="Phobius"/>
    </source>
</evidence>
<reference evidence="2 3" key="1">
    <citation type="journal article" date="2019" name="Int. J. Syst. Evol. Microbiol.">
        <title>The Global Catalogue of Microorganisms (GCM) 10K type strain sequencing project: providing services to taxonomists for standard genome sequencing and annotation.</title>
        <authorList>
            <consortium name="The Broad Institute Genomics Platform"/>
            <consortium name="The Broad Institute Genome Sequencing Center for Infectious Disease"/>
            <person name="Wu L."/>
            <person name="Ma J."/>
        </authorList>
    </citation>
    <scope>NUCLEOTIDE SEQUENCE [LARGE SCALE GENOMIC DNA]</scope>
    <source>
        <strain evidence="2 3">CGMCC 1.12562</strain>
    </source>
</reference>
<gene>
    <name evidence="2" type="ORF">ACFOKC_04545</name>
</gene>
<dbReference type="AlphaFoldDB" id="A0ABD5NCG8"/>
<dbReference type="EMBL" id="JBHRWN010000002">
    <property type="protein sequence ID" value="MFC3476988.1"/>
    <property type="molecule type" value="Genomic_DNA"/>
</dbReference>
<keyword evidence="3" id="KW-1185">Reference proteome</keyword>
<accession>A0ABD5NCG8</accession>
<feature type="transmembrane region" description="Helical" evidence="1">
    <location>
        <begin position="16"/>
        <end position="34"/>
    </location>
</feature>
<feature type="transmembrane region" description="Helical" evidence="1">
    <location>
        <begin position="186"/>
        <end position="204"/>
    </location>
</feature>
<keyword evidence="1" id="KW-0812">Transmembrane</keyword>
<sequence>MRLRDRLGISKRRQRQATRAMQLSLVGFVFVGLYETNPGIVVNSALGLLITYVPALLERDYDIPMDAGLTLWITSAVFLHALGTVGLPGSETTFYGPGGIPWWDHLTHALSSSLVAATGYATVRALDEHHDDIVLPPKFVFVFLLSFVMAFGVFWEVIEFAVMHLDAVFGGSVLTIYGIGDTVLDLVFNTIGGVLVAIWGTAYLTDVSAAVRERIANRATGK</sequence>
<organism evidence="2 3">
    <name type="scientific">Halobacterium litoreum</name>
    <dbReference type="NCBI Taxonomy" id="2039234"/>
    <lineage>
        <taxon>Archaea</taxon>
        <taxon>Methanobacteriati</taxon>
        <taxon>Methanobacteriota</taxon>
        <taxon>Stenosarchaea group</taxon>
        <taxon>Halobacteria</taxon>
        <taxon>Halobacteriales</taxon>
        <taxon>Halobacteriaceae</taxon>
        <taxon>Halobacterium</taxon>
    </lineage>
</organism>
<dbReference type="RefSeq" id="WP_232571875.1">
    <property type="nucleotide sequence ID" value="NZ_CP089466.1"/>
</dbReference>
<keyword evidence="1" id="KW-0472">Membrane</keyword>
<proteinExistence type="predicted"/>
<protein>
    <submittedName>
        <fullName evidence="2">Uncharacterized protein</fullName>
    </submittedName>
</protein>
<comment type="caution">
    <text evidence="2">The sequence shown here is derived from an EMBL/GenBank/DDBJ whole genome shotgun (WGS) entry which is preliminary data.</text>
</comment>
<keyword evidence="1" id="KW-1133">Transmembrane helix</keyword>
<feature type="transmembrane region" description="Helical" evidence="1">
    <location>
        <begin position="69"/>
        <end position="87"/>
    </location>
</feature>
<dbReference type="InterPro" id="IPR014509">
    <property type="entry name" value="YjdF-like"/>
</dbReference>
<evidence type="ECO:0000313" key="3">
    <source>
        <dbReference type="Proteomes" id="UP001595660"/>
    </source>
</evidence>
<dbReference type="Pfam" id="PF09997">
    <property type="entry name" value="DUF2238"/>
    <property type="match status" value="1"/>
</dbReference>
<evidence type="ECO:0000313" key="2">
    <source>
        <dbReference type="EMBL" id="MFC3476988.1"/>
    </source>
</evidence>